<dbReference type="AlphaFoldDB" id="A0A1V2I0W0"/>
<sequence>MLHSIGVAADLDEYQEIERGLGGSFRQLSELRSYPDIERDMSELAGPELGAWLASLPVGQDVDMRVAWPVDRIGARMTWSTFVDHVSDLWYPSMDDVVILIEANRLLVLDHEERVTLSRLTSPPHSSAS</sequence>
<proteinExistence type="predicted"/>
<evidence type="ECO:0000313" key="1">
    <source>
        <dbReference type="EMBL" id="ONH21789.1"/>
    </source>
</evidence>
<protein>
    <submittedName>
        <fullName evidence="1">Uncharacterized protein</fullName>
    </submittedName>
</protein>
<name>A0A1V2I0W0_9ACTN</name>
<organism evidence="1 2">
    <name type="scientific">Pseudofrankia asymbiotica</name>
    <dbReference type="NCBI Taxonomy" id="1834516"/>
    <lineage>
        <taxon>Bacteria</taxon>
        <taxon>Bacillati</taxon>
        <taxon>Actinomycetota</taxon>
        <taxon>Actinomycetes</taxon>
        <taxon>Frankiales</taxon>
        <taxon>Frankiaceae</taxon>
        <taxon>Pseudofrankia</taxon>
    </lineage>
</organism>
<accession>A0A1V2I0W0</accession>
<comment type="caution">
    <text evidence="1">The sequence shown here is derived from an EMBL/GenBank/DDBJ whole genome shotgun (WGS) entry which is preliminary data.</text>
</comment>
<keyword evidence="2" id="KW-1185">Reference proteome</keyword>
<reference evidence="2" key="1">
    <citation type="submission" date="2016-10" db="EMBL/GenBank/DDBJ databases">
        <title>Frankia sp. NRRL B-16386 Genome sequencing.</title>
        <authorList>
            <person name="Ghodhbane-Gtari F."/>
            <person name="Swanson E."/>
            <person name="Gueddou A."/>
            <person name="Hezbri K."/>
            <person name="Ktari K."/>
            <person name="Nouioui I."/>
            <person name="Morris K."/>
            <person name="Simpson S."/>
            <person name="Abebe-Akele F."/>
            <person name="Thomas K."/>
            <person name="Gtari M."/>
            <person name="Tisa L.S."/>
        </authorList>
    </citation>
    <scope>NUCLEOTIDE SEQUENCE [LARGE SCALE GENOMIC DNA]</scope>
    <source>
        <strain evidence="2">NRRL B-16386</strain>
    </source>
</reference>
<dbReference type="EMBL" id="MOMC01000148">
    <property type="protein sequence ID" value="ONH21789.1"/>
    <property type="molecule type" value="Genomic_DNA"/>
</dbReference>
<evidence type="ECO:0000313" key="2">
    <source>
        <dbReference type="Proteomes" id="UP000188929"/>
    </source>
</evidence>
<dbReference type="Proteomes" id="UP000188929">
    <property type="component" value="Unassembled WGS sequence"/>
</dbReference>
<gene>
    <name evidence="1" type="ORF">BL253_37865</name>
</gene>